<sequence>MEEQKNENLPEEIQAENLTEEDNGEQEKASGRRMLLWGLAGIYLLYTGFSLCKGFINGEEGSQMGFMIAGIAFLAIGAGLIFAAARNALKSGKVKELKEAGEAAGRAGTEAAAGGELKSEDRPLTNHSMSIAQRANLTQRLADEETEKE</sequence>
<evidence type="ECO:0000256" key="1">
    <source>
        <dbReference type="SAM" id="MobiDB-lite"/>
    </source>
</evidence>
<feature type="region of interest" description="Disordered" evidence="1">
    <location>
        <begin position="1"/>
        <end position="27"/>
    </location>
</feature>
<feature type="compositionally biased region" description="Low complexity" evidence="1">
    <location>
        <begin position="102"/>
        <end position="116"/>
    </location>
</feature>
<proteinExistence type="predicted"/>
<keyword evidence="2" id="KW-1133">Transmembrane helix</keyword>
<dbReference type="RefSeq" id="WP_186995113.1">
    <property type="nucleotide sequence ID" value="NZ_JACOQG010000017.1"/>
</dbReference>
<organism evidence="3 4">
    <name type="scientific">Blautia difficilis</name>
    <dbReference type="NCBI Taxonomy" id="2763027"/>
    <lineage>
        <taxon>Bacteria</taxon>
        <taxon>Bacillati</taxon>
        <taxon>Bacillota</taxon>
        <taxon>Clostridia</taxon>
        <taxon>Lachnospirales</taxon>
        <taxon>Lachnospiraceae</taxon>
        <taxon>Blautia</taxon>
    </lineage>
</organism>
<name>A0ABR7IJH0_9FIRM</name>
<feature type="compositionally biased region" description="Acidic residues" evidence="1">
    <location>
        <begin position="9"/>
        <end position="24"/>
    </location>
</feature>
<gene>
    <name evidence="3" type="ORF">H8Z82_10880</name>
</gene>
<accession>A0ABR7IJH0</accession>
<evidence type="ECO:0000256" key="2">
    <source>
        <dbReference type="SAM" id="Phobius"/>
    </source>
</evidence>
<comment type="caution">
    <text evidence="3">The sequence shown here is derived from an EMBL/GenBank/DDBJ whole genome shotgun (WGS) entry which is preliminary data.</text>
</comment>
<keyword evidence="4" id="KW-1185">Reference proteome</keyword>
<feature type="transmembrane region" description="Helical" evidence="2">
    <location>
        <begin position="62"/>
        <end position="85"/>
    </location>
</feature>
<dbReference type="Proteomes" id="UP000649826">
    <property type="component" value="Unassembled WGS sequence"/>
</dbReference>
<keyword evidence="2" id="KW-0472">Membrane</keyword>
<protein>
    <submittedName>
        <fullName evidence="3">Uncharacterized protein</fullName>
    </submittedName>
</protein>
<evidence type="ECO:0000313" key="3">
    <source>
        <dbReference type="EMBL" id="MBC5780144.1"/>
    </source>
</evidence>
<evidence type="ECO:0000313" key="4">
    <source>
        <dbReference type="Proteomes" id="UP000649826"/>
    </source>
</evidence>
<feature type="transmembrane region" description="Helical" evidence="2">
    <location>
        <begin position="35"/>
        <end position="56"/>
    </location>
</feature>
<feature type="region of interest" description="Disordered" evidence="1">
    <location>
        <begin position="100"/>
        <end position="129"/>
    </location>
</feature>
<dbReference type="EMBL" id="JACOQG010000017">
    <property type="protein sequence ID" value="MBC5780144.1"/>
    <property type="molecule type" value="Genomic_DNA"/>
</dbReference>
<reference evidence="3 4" key="1">
    <citation type="submission" date="2020-08" db="EMBL/GenBank/DDBJ databases">
        <title>Genome public.</title>
        <authorList>
            <person name="Liu C."/>
            <person name="Sun Q."/>
        </authorList>
    </citation>
    <scope>NUCLEOTIDE SEQUENCE [LARGE SCALE GENOMIC DNA]</scope>
    <source>
        <strain evidence="3 4">M29</strain>
    </source>
</reference>
<keyword evidence="2" id="KW-0812">Transmembrane</keyword>